<organism evidence="16 17">
    <name type="scientific">Aminicella lysinilytica</name>
    <dbReference type="NCBI Taxonomy" id="433323"/>
    <lineage>
        <taxon>Bacteria</taxon>
        <taxon>Bacillati</taxon>
        <taxon>Bacillota</taxon>
        <taxon>Clostridia</taxon>
        <taxon>Peptostreptococcales</taxon>
        <taxon>Anaerovoracaceae</taxon>
        <taxon>Aminicella</taxon>
    </lineage>
</organism>
<feature type="domain" description="Response regulatory" evidence="13">
    <location>
        <begin position="780"/>
        <end position="901"/>
    </location>
</feature>
<comment type="caution">
    <text evidence="16">The sequence shown here is derived from an EMBL/GenBank/DDBJ whole genome shotgun (WGS) entry which is preliminary data.</text>
</comment>
<keyword evidence="10" id="KW-1133">Transmembrane helix</keyword>
<dbReference type="SMART" id="SM00388">
    <property type="entry name" value="HisKA"/>
    <property type="match status" value="1"/>
</dbReference>
<reference evidence="16 17" key="1">
    <citation type="submission" date="2019-03" db="EMBL/GenBank/DDBJ databases">
        <title>Genomic Encyclopedia of Type Strains, Phase IV (KMG-IV): sequencing the most valuable type-strain genomes for metagenomic binning, comparative biology and taxonomic classification.</title>
        <authorList>
            <person name="Goeker M."/>
        </authorList>
    </citation>
    <scope>NUCLEOTIDE SEQUENCE [LARGE SCALE GENOMIC DNA]</scope>
    <source>
        <strain evidence="16 17">DSM 28287</strain>
    </source>
</reference>
<evidence type="ECO:0000259" key="12">
    <source>
        <dbReference type="PROSITE" id="PS50109"/>
    </source>
</evidence>
<evidence type="ECO:0000256" key="11">
    <source>
        <dbReference type="SAM" id="SignalP"/>
    </source>
</evidence>
<evidence type="ECO:0000256" key="2">
    <source>
        <dbReference type="ARBA" id="ARBA00012438"/>
    </source>
</evidence>
<keyword evidence="4 9" id="KW-0597">Phosphoprotein</keyword>
<dbReference type="Gene3D" id="3.30.565.10">
    <property type="entry name" value="Histidine kinase-like ATPase, C-terminal domain"/>
    <property type="match status" value="1"/>
</dbReference>
<dbReference type="InterPro" id="IPR036890">
    <property type="entry name" value="HATPase_C_sf"/>
</dbReference>
<dbReference type="Gene3D" id="3.40.50.2300">
    <property type="match status" value="3"/>
</dbReference>
<dbReference type="InterPro" id="IPR000700">
    <property type="entry name" value="PAS-assoc_C"/>
</dbReference>
<dbReference type="Gene3D" id="1.10.287.130">
    <property type="match status" value="1"/>
</dbReference>
<evidence type="ECO:0000259" key="14">
    <source>
        <dbReference type="PROSITE" id="PS50112"/>
    </source>
</evidence>
<dbReference type="SUPFAM" id="SSF55874">
    <property type="entry name" value="ATPase domain of HSP90 chaperone/DNA topoisomerase II/histidine kinase"/>
    <property type="match status" value="1"/>
</dbReference>
<evidence type="ECO:0000256" key="8">
    <source>
        <dbReference type="ARBA" id="ARBA00024867"/>
    </source>
</evidence>
<protein>
    <recommendedName>
        <fullName evidence="3">Stage 0 sporulation protein A homolog</fullName>
        <ecNumber evidence="2">2.7.13.3</ecNumber>
    </recommendedName>
</protein>
<dbReference type="SUPFAM" id="SSF52172">
    <property type="entry name" value="CheY-like"/>
    <property type="match status" value="1"/>
</dbReference>
<dbReference type="InterPro" id="IPR035965">
    <property type="entry name" value="PAS-like_dom_sf"/>
</dbReference>
<dbReference type="Pfam" id="PF00072">
    <property type="entry name" value="Response_reg"/>
    <property type="match status" value="1"/>
</dbReference>
<dbReference type="InterPro" id="IPR005467">
    <property type="entry name" value="His_kinase_dom"/>
</dbReference>
<evidence type="ECO:0000256" key="9">
    <source>
        <dbReference type="PROSITE-ProRule" id="PRU00169"/>
    </source>
</evidence>
<dbReference type="NCBIfam" id="TIGR00229">
    <property type="entry name" value="sensory_box"/>
    <property type="match status" value="1"/>
</dbReference>
<evidence type="ECO:0000256" key="7">
    <source>
        <dbReference type="ARBA" id="ARBA00023012"/>
    </source>
</evidence>
<feature type="domain" description="PAS" evidence="14">
    <location>
        <begin position="386"/>
        <end position="433"/>
    </location>
</feature>
<dbReference type="InterPro" id="IPR003594">
    <property type="entry name" value="HATPase_dom"/>
</dbReference>
<dbReference type="PROSITE" id="PS50112">
    <property type="entry name" value="PAS"/>
    <property type="match status" value="1"/>
</dbReference>
<dbReference type="SMART" id="SM00387">
    <property type="entry name" value="HATPase_c"/>
    <property type="match status" value="1"/>
</dbReference>
<accession>A0A4R6QAX9</accession>
<dbReference type="Proteomes" id="UP000295500">
    <property type="component" value="Unassembled WGS sequence"/>
</dbReference>
<feature type="modified residue" description="4-aspartylphosphate" evidence="9">
    <location>
        <position position="832"/>
    </location>
</feature>
<dbReference type="CDD" id="cd17546">
    <property type="entry name" value="REC_hyHK_CKI1_RcsC-like"/>
    <property type="match status" value="1"/>
</dbReference>
<dbReference type="SUPFAM" id="SSF55785">
    <property type="entry name" value="PYP-like sensor domain (PAS domain)"/>
    <property type="match status" value="1"/>
</dbReference>
<evidence type="ECO:0000259" key="15">
    <source>
        <dbReference type="PROSITE" id="PS50113"/>
    </source>
</evidence>
<dbReference type="EC" id="2.7.13.3" evidence="2"/>
<keyword evidence="7" id="KW-0902">Two-component regulatory system</keyword>
<sequence>MKMRKFASIILISMTILLCSSPCFAANDTDVSNNPHVLFLSSYSYEWDSIPKQLSGITDTLSGKANIDYAFMDTKRIPYNVAKQDVYKHISYMNEHEQFDYVIADDDAALEFVLEYRNKLFKDVPIVFEGINSESLAKKATQDSLITGIVESFPLKQTIDIATELQPEATNIVAISDDTISGNGSTAQFMDCKSNFKALNFSTINCSTMTSNELKKKVASYGDDTILLFLMLTSDADGNNYTTTEGIKFITSNANVPVYKADELGIGEGILGGNVISYHDMAASAAKIVLKLSRGGNIAGYPVQRVSNYYCFDKKVMDKYNITKNDIVNAYSGNVKYVNDTKSIFQTHKSVILPMGIIILLLFALVLFGLIYLNAKKKYVEQLSEKDTMLNNVLDNMPGGIMIFRASGNPREYVKTIYFSQGIPKLAGYTYEEYSDLIKRSIFDCGLDAEDIAEFKRTIATDVTKNGPVHMRFHQKHKNGSLLWISMSAEWAYDESNDSSIYYAVFLDITQQEKAIEAENAALEARTSSEAKRDFLSRMSHDIRTPLNAVLGFTSLALNESDIPPGVADYLNKIDSSGKYLIELINDVLDMAKIESGKLQINEESTDVLALLNTLADAFTIQAAEKGVTLKTDFSKATTRWIMLDPLRTKQIYANLLSNAIKFSESDTQIDLIVANEQNDDGSIHVTTTVKDQGCGMSQDFMDRMFMPFEQNAPSDAGTGTGLGLSIVHSLVDMMNGEIHVESAPGEGSTFILEFDRRLSKPPVNTQAADHNPVDLKGVHVLLCEDNDINALITEKILEMIDCTIDRAENGQVGLEMFNKASYGMYDAIIMDINMPVMNGITAAKAIRALDRPDAKSIPIIAMSANAFDDDIEKSLAAGMNAHISKPIDKQILFDILSKLVDSKN</sequence>
<evidence type="ECO:0000259" key="13">
    <source>
        <dbReference type="PROSITE" id="PS50110"/>
    </source>
</evidence>
<dbReference type="GO" id="GO:0000155">
    <property type="term" value="F:phosphorelay sensor kinase activity"/>
    <property type="evidence" value="ECO:0007669"/>
    <property type="project" value="InterPro"/>
</dbReference>
<feature type="signal peptide" evidence="11">
    <location>
        <begin position="1"/>
        <end position="25"/>
    </location>
</feature>
<evidence type="ECO:0000256" key="6">
    <source>
        <dbReference type="ARBA" id="ARBA00022777"/>
    </source>
</evidence>
<evidence type="ECO:0000313" key="16">
    <source>
        <dbReference type="EMBL" id="TDP59086.1"/>
    </source>
</evidence>
<dbReference type="RefSeq" id="WP_133527690.1">
    <property type="nucleotide sequence ID" value="NZ_SNXO01000004.1"/>
</dbReference>
<comment type="function">
    <text evidence="8">May play the central regulatory role in sporulation. It may be an element of the effector pathway responsible for the activation of sporulation genes in response to nutritional stress. Spo0A may act in concert with spo0H (a sigma factor) to control the expression of some genes that are critical to the sporulation process.</text>
</comment>
<evidence type="ECO:0000313" key="17">
    <source>
        <dbReference type="Proteomes" id="UP000295500"/>
    </source>
</evidence>
<dbReference type="InterPro" id="IPR004358">
    <property type="entry name" value="Sig_transdc_His_kin-like_C"/>
</dbReference>
<evidence type="ECO:0000256" key="5">
    <source>
        <dbReference type="ARBA" id="ARBA00022679"/>
    </source>
</evidence>
<dbReference type="PROSITE" id="PS50113">
    <property type="entry name" value="PAC"/>
    <property type="match status" value="1"/>
</dbReference>
<gene>
    <name evidence="16" type="ORF">EV211_10418</name>
</gene>
<evidence type="ECO:0000256" key="3">
    <source>
        <dbReference type="ARBA" id="ARBA00018672"/>
    </source>
</evidence>
<proteinExistence type="predicted"/>
<dbReference type="SUPFAM" id="SSF47384">
    <property type="entry name" value="Homodimeric domain of signal transducing histidine kinase"/>
    <property type="match status" value="1"/>
</dbReference>
<dbReference type="PANTHER" id="PTHR43047">
    <property type="entry name" value="TWO-COMPONENT HISTIDINE PROTEIN KINASE"/>
    <property type="match status" value="1"/>
</dbReference>
<dbReference type="CDD" id="cd00130">
    <property type="entry name" value="PAS"/>
    <property type="match status" value="1"/>
</dbReference>
<keyword evidence="17" id="KW-1185">Reference proteome</keyword>
<feature type="domain" description="Histidine kinase" evidence="12">
    <location>
        <begin position="538"/>
        <end position="759"/>
    </location>
</feature>
<keyword evidence="10" id="KW-0472">Membrane</keyword>
<dbReference type="InterPro" id="IPR000014">
    <property type="entry name" value="PAS"/>
</dbReference>
<dbReference type="EMBL" id="SNXO01000004">
    <property type="protein sequence ID" value="TDP59086.1"/>
    <property type="molecule type" value="Genomic_DNA"/>
</dbReference>
<feature type="chain" id="PRO_5020772282" description="Stage 0 sporulation protein A homolog" evidence="11">
    <location>
        <begin position="26"/>
        <end position="905"/>
    </location>
</feature>
<dbReference type="InterPro" id="IPR011006">
    <property type="entry name" value="CheY-like_superfamily"/>
</dbReference>
<keyword evidence="11" id="KW-0732">Signal</keyword>
<evidence type="ECO:0000256" key="10">
    <source>
        <dbReference type="SAM" id="Phobius"/>
    </source>
</evidence>
<name>A0A4R6QAX9_9FIRM</name>
<dbReference type="CDD" id="cd00082">
    <property type="entry name" value="HisKA"/>
    <property type="match status" value="1"/>
</dbReference>
<dbReference type="PROSITE" id="PS50109">
    <property type="entry name" value="HIS_KIN"/>
    <property type="match status" value="1"/>
</dbReference>
<evidence type="ECO:0000256" key="4">
    <source>
        <dbReference type="ARBA" id="ARBA00022553"/>
    </source>
</evidence>
<dbReference type="Pfam" id="PF04392">
    <property type="entry name" value="ABC_sub_bind"/>
    <property type="match status" value="1"/>
</dbReference>
<keyword evidence="6" id="KW-0418">Kinase</keyword>
<dbReference type="InterPro" id="IPR036097">
    <property type="entry name" value="HisK_dim/P_sf"/>
</dbReference>
<dbReference type="SMART" id="SM00448">
    <property type="entry name" value="REC"/>
    <property type="match status" value="1"/>
</dbReference>
<dbReference type="PROSITE" id="PS50110">
    <property type="entry name" value="RESPONSE_REGULATORY"/>
    <property type="match status" value="1"/>
</dbReference>
<evidence type="ECO:0000256" key="1">
    <source>
        <dbReference type="ARBA" id="ARBA00000085"/>
    </source>
</evidence>
<dbReference type="InterPro" id="IPR003661">
    <property type="entry name" value="HisK_dim/P_dom"/>
</dbReference>
<dbReference type="Pfam" id="PF02518">
    <property type="entry name" value="HATPase_c"/>
    <property type="match status" value="1"/>
</dbReference>
<dbReference type="Gene3D" id="3.30.450.20">
    <property type="entry name" value="PAS domain"/>
    <property type="match status" value="1"/>
</dbReference>
<dbReference type="InterPro" id="IPR001789">
    <property type="entry name" value="Sig_transdc_resp-reg_receiver"/>
</dbReference>
<feature type="transmembrane region" description="Helical" evidence="10">
    <location>
        <begin position="351"/>
        <end position="373"/>
    </location>
</feature>
<dbReference type="PRINTS" id="PR00344">
    <property type="entry name" value="BCTRLSENSOR"/>
</dbReference>
<dbReference type="AlphaFoldDB" id="A0A4R6QAX9"/>
<dbReference type="InterPro" id="IPR007487">
    <property type="entry name" value="ABC_transpt-TYRBP-like"/>
</dbReference>
<keyword evidence="10" id="KW-0812">Transmembrane</keyword>
<dbReference type="Pfam" id="PF00512">
    <property type="entry name" value="HisKA"/>
    <property type="match status" value="1"/>
</dbReference>
<comment type="catalytic activity">
    <reaction evidence="1">
        <text>ATP + protein L-histidine = ADP + protein N-phospho-L-histidine.</text>
        <dbReference type="EC" id="2.7.13.3"/>
    </reaction>
</comment>
<keyword evidence="5" id="KW-0808">Transferase</keyword>
<dbReference type="OrthoDB" id="9804263at2"/>
<feature type="domain" description="PAC" evidence="15">
    <location>
        <begin position="467"/>
        <end position="521"/>
    </location>
</feature>